<comment type="caution">
    <text evidence="2">The sequence shown here is derived from an EMBL/GenBank/DDBJ whole genome shotgun (WGS) entry which is preliminary data.</text>
</comment>
<organism evidence="2 3">
    <name type="scientific">Niastella vici</name>
    <dbReference type="NCBI Taxonomy" id="1703345"/>
    <lineage>
        <taxon>Bacteria</taxon>
        <taxon>Pseudomonadati</taxon>
        <taxon>Bacteroidota</taxon>
        <taxon>Chitinophagia</taxon>
        <taxon>Chitinophagales</taxon>
        <taxon>Chitinophagaceae</taxon>
        <taxon>Niastella</taxon>
    </lineage>
</organism>
<protein>
    <submittedName>
        <fullName evidence="2">Uncharacterized protein</fullName>
    </submittedName>
</protein>
<dbReference type="OrthoDB" id="675127at2"/>
<feature type="chain" id="PRO_5013342980" evidence="1">
    <location>
        <begin position="22"/>
        <end position="115"/>
    </location>
</feature>
<evidence type="ECO:0000256" key="1">
    <source>
        <dbReference type="SAM" id="SignalP"/>
    </source>
</evidence>
<feature type="signal peptide" evidence="1">
    <location>
        <begin position="1"/>
        <end position="21"/>
    </location>
</feature>
<keyword evidence="3" id="KW-1185">Reference proteome</keyword>
<evidence type="ECO:0000313" key="2">
    <source>
        <dbReference type="EMBL" id="OQP67376.1"/>
    </source>
</evidence>
<keyword evidence="1" id="KW-0732">Signal</keyword>
<accession>A0A1V9GA85</accession>
<reference evidence="2 3" key="1">
    <citation type="submission" date="2016-03" db="EMBL/GenBank/DDBJ databases">
        <title>Niastella vici sp. nov., isolated from farmland soil.</title>
        <authorList>
            <person name="Chen L."/>
            <person name="Wang D."/>
            <person name="Yang S."/>
            <person name="Wang G."/>
        </authorList>
    </citation>
    <scope>NUCLEOTIDE SEQUENCE [LARGE SCALE GENOMIC DNA]</scope>
    <source>
        <strain evidence="2 3">DJ57</strain>
    </source>
</reference>
<proteinExistence type="predicted"/>
<sequence>MKKQLFITLFLCLLVQATLFAQHKPRAIPEWVSEKGWWVVESNIHTPKVNTIYFYNNDGVLVYKEKIEGLRINSSKKTIRIQLKQVLETAVVTWQKEHQLKENESLVLNSLRGNK</sequence>
<gene>
    <name evidence="2" type="ORF">A3860_03225</name>
</gene>
<evidence type="ECO:0000313" key="3">
    <source>
        <dbReference type="Proteomes" id="UP000192796"/>
    </source>
</evidence>
<dbReference type="EMBL" id="LVYD01000001">
    <property type="protein sequence ID" value="OQP67376.1"/>
    <property type="molecule type" value="Genomic_DNA"/>
</dbReference>
<dbReference type="Proteomes" id="UP000192796">
    <property type="component" value="Unassembled WGS sequence"/>
</dbReference>
<dbReference type="RefSeq" id="WP_081145075.1">
    <property type="nucleotide sequence ID" value="NZ_LVYD01000001.1"/>
</dbReference>
<name>A0A1V9GA85_9BACT</name>
<dbReference type="AlphaFoldDB" id="A0A1V9GA85"/>